<dbReference type="HOGENOM" id="CLU_342413_0_0_1"/>
<name>I7MDV1_TETTS</name>
<dbReference type="eggNOG" id="ENOG502SFQC">
    <property type="taxonomic scope" value="Eukaryota"/>
</dbReference>
<feature type="region of interest" description="Disordered" evidence="1">
    <location>
        <begin position="283"/>
        <end position="310"/>
    </location>
</feature>
<dbReference type="OrthoDB" id="3647at2759"/>
<dbReference type="InParanoid" id="I7MDV1"/>
<feature type="region of interest" description="Disordered" evidence="1">
    <location>
        <begin position="29"/>
        <end position="108"/>
    </location>
</feature>
<dbReference type="GeneID" id="7839935"/>
<feature type="compositionally biased region" description="Polar residues" evidence="1">
    <location>
        <begin position="54"/>
        <end position="89"/>
    </location>
</feature>
<dbReference type="GO" id="GO:0008168">
    <property type="term" value="F:methyltransferase activity"/>
    <property type="evidence" value="ECO:0007669"/>
    <property type="project" value="UniProtKB-KW"/>
</dbReference>
<reference evidence="3" key="1">
    <citation type="journal article" date="2006" name="PLoS Biol.">
        <title>Macronuclear genome sequence of the ciliate Tetrahymena thermophila, a model eukaryote.</title>
        <authorList>
            <person name="Eisen J.A."/>
            <person name="Coyne R.S."/>
            <person name="Wu M."/>
            <person name="Wu D."/>
            <person name="Thiagarajan M."/>
            <person name="Wortman J.R."/>
            <person name="Badger J.H."/>
            <person name="Ren Q."/>
            <person name="Amedeo P."/>
            <person name="Jones K.M."/>
            <person name="Tallon L.J."/>
            <person name="Delcher A.L."/>
            <person name="Salzberg S.L."/>
            <person name="Silva J.C."/>
            <person name="Haas B.J."/>
            <person name="Majoros W.H."/>
            <person name="Farzad M."/>
            <person name="Carlton J.M."/>
            <person name="Smith R.K. Jr."/>
            <person name="Garg J."/>
            <person name="Pearlman R.E."/>
            <person name="Karrer K.M."/>
            <person name="Sun L."/>
            <person name="Manning G."/>
            <person name="Elde N.C."/>
            <person name="Turkewitz A.P."/>
            <person name="Asai D.J."/>
            <person name="Wilkes D.E."/>
            <person name="Wang Y."/>
            <person name="Cai H."/>
            <person name="Collins K."/>
            <person name="Stewart B.A."/>
            <person name="Lee S.R."/>
            <person name="Wilamowska K."/>
            <person name="Weinberg Z."/>
            <person name="Ruzzo W.L."/>
            <person name="Wloga D."/>
            <person name="Gaertig J."/>
            <person name="Frankel J."/>
            <person name="Tsao C.-C."/>
            <person name="Gorovsky M.A."/>
            <person name="Keeling P.J."/>
            <person name="Waller R.F."/>
            <person name="Patron N.J."/>
            <person name="Cherry J.M."/>
            <person name="Stover N.A."/>
            <person name="Krieger C.J."/>
            <person name="del Toro C."/>
            <person name="Ryder H.F."/>
            <person name="Williamson S.C."/>
            <person name="Barbeau R.A."/>
            <person name="Hamilton E.P."/>
            <person name="Orias E."/>
        </authorList>
    </citation>
    <scope>NUCLEOTIDE SEQUENCE [LARGE SCALE GENOMIC DNA]</scope>
    <source>
        <strain evidence="3">SB210</strain>
    </source>
</reference>
<dbReference type="AlphaFoldDB" id="I7MDV1"/>
<dbReference type="Proteomes" id="UP000009168">
    <property type="component" value="Unassembled WGS sequence"/>
</dbReference>
<gene>
    <name evidence="2" type="ORF">TTHERM_00146090</name>
</gene>
<evidence type="ECO:0000256" key="1">
    <source>
        <dbReference type="SAM" id="MobiDB-lite"/>
    </source>
</evidence>
<organism evidence="2 3">
    <name type="scientific">Tetrahymena thermophila (strain SB210)</name>
    <dbReference type="NCBI Taxonomy" id="312017"/>
    <lineage>
        <taxon>Eukaryota</taxon>
        <taxon>Sar</taxon>
        <taxon>Alveolata</taxon>
        <taxon>Ciliophora</taxon>
        <taxon>Intramacronucleata</taxon>
        <taxon>Oligohymenophorea</taxon>
        <taxon>Hymenostomatida</taxon>
        <taxon>Tetrahymenina</taxon>
        <taxon>Tetrahymenidae</taxon>
        <taxon>Tetrahymena</taxon>
    </lineage>
</organism>
<dbReference type="GO" id="GO:0032259">
    <property type="term" value="P:methylation"/>
    <property type="evidence" value="ECO:0007669"/>
    <property type="project" value="UniProtKB-KW"/>
</dbReference>
<evidence type="ECO:0000313" key="3">
    <source>
        <dbReference type="Proteomes" id="UP000009168"/>
    </source>
</evidence>
<dbReference type="KEGG" id="tet:TTHERM_00146090"/>
<keyword evidence="2" id="KW-0489">Methyltransferase</keyword>
<evidence type="ECO:0000313" key="2">
    <source>
        <dbReference type="EMBL" id="EAR91003.1"/>
    </source>
</evidence>
<feature type="compositionally biased region" description="Polar residues" evidence="1">
    <location>
        <begin position="632"/>
        <end position="654"/>
    </location>
</feature>
<feature type="region of interest" description="Disordered" evidence="1">
    <location>
        <begin position="632"/>
        <end position="666"/>
    </location>
</feature>
<dbReference type="EMBL" id="GG662793">
    <property type="protein sequence ID" value="EAR91003.1"/>
    <property type="molecule type" value="Genomic_DNA"/>
</dbReference>
<dbReference type="SUPFAM" id="SSF53335">
    <property type="entry name" value="S-adenosyl-L-methionine-dependent methyltransferases"/>
    <property type="match status" value="1"/>
</dbReference>
<proteinExistence type="predicted"/>
<dbReference type="Pfam" id="PF13489">
    <property type="entry name" value="Methyltransf_23"/>
    <property type="match status" value="1"/>
</dbReference>
<sequence length="828" mass="97718">MSKTSNITNQCNKPFQIEYNDEWTYCTSSHKSQLNEEDKHHKKLKLPKDKIKNSEQQNLKQKTSAISQNTKNSQDCQINQFKQQINAEPNSKHDATQNKSKKEKKNKVIYVRKNPQPVQCDIPQLQNCQQQDENIQKCLEEQDEQQKILEIMSQIQKLVETEYSKVESSQQDNQQISALNTDKIESLSANEENTRLEADVSERISTESRKKSESNNEPVGNVEFNIFLQDREQKLLQDQPSQVKQQKGANLFYTPQKKLNKKTDVQQYYYQQFSKRGLYSAHHRRNDEEEGSLNRHFTQSPGFTRQKENQEDIKVRRQEDRLKMLTSVLSPQIANINGYLDMGCGNCEITAQIGKVYGAKYIVGCDIYSEDQFVRPADTPSNIQFTYIANKKDSLQPVQDKSLNLITCFMVLHHIENLDTNLKELQRVIIDGGYLYIREHDVPQENIELDKYLRYKHERFDDCGQYMKFWGKNELRNKLSQFGFIHKSDSLYEDDRPNRQKVYHSLFQFSSEHLKQVNEQLISVQISEGHQQNQQNTEQQQPTIISQINLSSNDKKYSKNSETDYNYENNIKEIKVKIFEIENEDYEINSLSQSSTESEKLQEQICLSQKSTQDSVLNKSNNNLFQKKFSTSPLASNSVTTSSLDQESNRANSYNKDEIKENSSFYNNRKESPLIWRNQIKNQQEQLNDQHSKNWADKYESHKYNKYKQQSSNFQGNKHQTHYYKSYQYDNQQNDQKRNAQEFQNKNSQNPNFKFKKFQNDFQNSHKKHKESYDFEFEDDDEEFNDSFKRKKEQTRTTQNNNKSLSDKKNHKQVIKQTKPVQLIDILS</sequence>
<protein>
    <submittedName>
        <fullName evidence="2">UbiE/COQ5 family methyltransferase</fullName>
    </submittedName>
</protein>
<dbReference type="InterPro" id="IPR029063">
    <property type="entry name" value="SAM-dependent_MTases_sf"/>
</dbReference>
<feature type="region of interest" description="Disordered" evidence="1">
    <location>
        <begin position="181"/>
        <end position="218"/>
    </location>
</feature>
<dbReference type="RefSeq" id="XP_001011248.1">
    <property type="nucleotide sequence ID" value="XM_001011248.2"/>
</dbReference>
<feature type="compositionally biased region" description="Low complexity" evidence="1">
    <location>
        <begin position="743"/>
        <end position="753"/>
    </location>
</feature>
<feature type="region of interest" description="Disordered" evidence="1">
    <location>
        <begin position="733"/>
        <end position="753"/>
    </location>
</feature>
<keyword evidence="2" id="KW-0808">Transferase</keyword>
<keyword evidence="3" id="KW-1185">Reference proteome</keyword>
<dbReference type="Gene3D" id="3.40.50.150">
    <property type="entry name" value="Vaccinia Virus protein VP39"/>
    <property type="match status" value="1"/>
</dbReference>
<feature type="region of interest" description="Disordered" evidence="1">
    <location>
        <begin position="784"/>
        <end position="819"/>
    </location>
</feature>
<accession>I7MDV1</accession>
<feature type="compositionally biased region" description="Basic and acidic residues" evidence="1">
    <location>
        <begin position="192"/>
        <end position="214"/>
    </location>
</feature>